<feature type="domain" description="Helix-hairpin-helix DNA-binding motif class 1" evidence="7">
    <location>
        <begin position="77"/>
        <end position="96"/>
    </location>
</feature>
<comment type="subcellular location">
    <subcellularLocation>
        <location evidence="6">Cytoplasm</location>
    </subcellularLocation>
</comment>
<organism evidence="8">
    <name type="scientific">candidate division WOR-3 bacterium</name>
    <dbReference type="NCBI Taxonomy" id="2052148"/>
    <lineage>
        <taxon>Bacteria</taxon>
        <taxon>Bacteria division WOR-3</taxon>
    </lineage>
</organism>
<dbReference type="SUPFAM" id="SSF50249">
    <property type="entry name" value="Nucleic acid-binding proteins"/>
    <property type="match status" value="1"/>
</dbReference>
<feature type="domain" description="Helix-hairpin-helix DNA-binding motif class 1" evidence="7">
    <location>
        <begin position="112"/>
        <end position="131"/>
    </location>
</feature>
<dbReference type="Pfam" id="PF07499">
    <property type="entry name" value="RuvA_C"/>
    <property type="match status" value="1"/>
</dbReference>
<dbReference type="InterPro" id="IPR010994">
    <property type="entry name" value="RuvA_2-like"/>
</dbReference>
<comment type="subunit">
    <text evidence="6">Homotetramer. Forms an RuvA(8)-RuvB(12)-Holliday junction (HJ) complex. HJ DNA is sandwiched between 2 RuvA tetramers; dsDNA enters through RuvA and exits via RuvB. An RuvB hexamer assembles on each DNA strand where it exits the tetramer. Each RuvB hexamer is contacted by two RuvA subunits (via domain III) on 2 adjacent RuvB subunits; this complex drives branch migration. In the full resolvosome a probable DNA-RuvA(4)-RuvB(12)-RuvC(2) complex forms which resolves the HJ.</text>
</comment>
<dbReference type="InterPro" id="IPR013849">
    <property type="entry name" value="DNA_helicase_Holl-junc_RuvA_I"/>
</dbReference>
<keyword evidence="1 6" id="KW-0963">Cytoplasm</keyword>
<dbReference type="Gene3D" id="1.10.150.20">
    <property type="entry name" value="5' to 3' exonuclease, C-terminal subdomain"/>
    <property type="match status" value="1"/>
</dbReference>
<dbReference type="GO" id="GO:0016787">
    <property type="term" value="F:hydrolase activity"/>
    <property type="evidence" value="ECO:0007669"/>
    <property type="project" value="UniProtKB-KW"/>
</dbReference>
<dbReference type="GO" id="GO:0006310">
    <property type="term" value="P:DNA recombination"/>
    <property type="evidence" value="ECO:0007669"/>
    <property type="project" value="UniProtKB-UniRule"/>
</dbReference>
<dbReference type="GO" id="GO:0006281">
    <property type="term" value="P:DNA repair"/>
    <property type="evidence" value="ECO:0007669"/>
    <property type="project" value="UniProtKB-UniRule"/>
</dbReference>
<dbReference type="InterPro" id="IPR000085">
    <property type="entry name" value="RuvA"/>
</dbReference>
<accession>A0A7C0XBJ0</accession>
<dbReference type="InterPro" id="IPR011114">
    <property type="entry name" value="RuvA_C"/>
</dbReference>
<evidence type="ECO:0000259" key="7">
    <source>
        <dbReference type="SMART" id="SM00278"/>
    </source>
</evidence>
<dbReference type="HAMAP" id="MF_00031">
    <property type="entry name" value="DNA_HJ_migration_RuvA"/>
    <property type="match status" value="1"/>
</dbReference>
<dbReference type="GO" id="GO:0005524">
    <property type="term" value="F:ATP binding"/>
    <property type="evidence" value="ECO:0007669"/>
    <property type="project" value="InterPro"/>
</dbReference>
<keyword evidence="5 6" id="KW-0234">DNA repair</keyword>
<dbReference type="Pfam" id="PF14520">
    <property type="entry name" value="HHH_5"/>
    <property type="match status" value="1"/>
</dbReference>
<dbReference type="AlphaFoldDB" id="A0A7C0XBJ0"/>
<evidence type="ECO:0000256" key="6">
    <source>
        <dbReference type="HAMAP-Rule" id="MF_00031"/>
    </source>
</evidence>
<dbReference type="NCBIfam" id="TIGR00084">
    <property type="entry name" value="ruvA"/>
    <property type="match status" value="1"/>
</dbReference>
<dbReference type="EMBL" id="DRBW01000225">
    <property type="protein sequence ID" value="HDM90765.1"/>
    <property type="molecule type" value="Genomic_DNA"/>
</dbReference>
<dbReference type="GO" id="GO:0005737">
    <property type="term" value="C:cytoplasm"/>
    <property type="evidence" value="ECO:0007669"/>
    <property type="project" value="UniProtKB-SubCell"/>
</dbReference>
<comment type="similarity">
    <text evidence="6">Belongs to the RuvA family.</text>
</comment>
<comment type="function">
    <text evidence="6">The RuvA-RuvB-RuvC complex processes Holliday junction (HJ) DNA during genetic recombination and DNA repair, while the RuvA-RuvB complex plays an important role in the rescue of blocked DNA replication forks via replication fork reversal (RFR). RuvA specifically binds to HJ cruciform DNA, conferring on it an open structure. The RuvB hexamer acts as an ATP-dependent pump, pulling dsDNA into and through the RuvAB complex. HJ branch migration allows RuvC to scan DNA until it finds its consensus sequence, where it cleaves and resolves the cruciform DNA.</text>
</comment>
<dbReference type="Gene3D" id="2.40.50.140">
    <property type="entry name" value="Nucleic acid-binding proteins"/>
    <property type="match status" value="1"/>
</dbReference>
<comment type="domain">
    <text evidence="6">Has three domains with a flexible linker between the domains II and III and assumes an 'L' shape. Domain III is highly mobile and contacts RuvB.</text>
</comment>
<evidence type="ECO:0000256" key="3">
    <source>
        <dbReference type="ARBA" id="ARBA00023125"/>
    </source>
</evidence>
<keyword evidence="2 6" id="KW-0227">DNA damage</keyword>
<dbReference type="SMART" id="SM00278">
    <property type="entry name" value="HhH1"/>
    <property type="match status" value="2"/>
</dbReference>
<evidence type="ECO:0000256" key="2">
    <source>
        <dbReference type="ARBA" id="ARBA00022763"/>
    </source>
</evidence>
<dbReference type="InterPro" id="IPR012340">
    <property type="entry name" value="NA-bd_OB-fold"/>
</dbReference>
<protein>
    <recommendedName>
        <fullName evidence="6">Holliday junction branch migration complex subunit RuvA</fullName>
    </recommendedName>
</protein>
<evidence type="ECO:0000313" key="8">
    <source>
        <dbReference type="EMBL" id="HDM90765.1"/>
    </source>
</evidence>
<sequence length="204" mass="22659">MIFSLKGKLTKKSPVLVNLSLIAGLSEVEFEIHIPVSTYEKLPECGNEVRLYIYPYFYKGEALLYGFISEEDRTMFRELLKLPGVGPGLALRVLSGTTAEELLKAVSEGNLDLLASIRGIGRRRAERIAFELGGKIPSLREKIREGSKAEESREKALEALLALGLKEKEAKEALKRASKKIEEGAPLEEIIKTALSRKAENEDN</sequence>
<feature type="region of interest" description="Domain III" evidence="6">
    <location>
        <begin position="154"/>
        <end position="204"/>
    </location>
</feature>
<dbReference type="InterPro" id="IPR003583">
    <property type="entry name" value="Hlx-hairpin-Hlx_DNA-bd_motif"/>
</dbReference>
<evidence type="ECO:0000256" key="1">
    <source>
        <dbReference type="ARBA" id="ARBA00022490"/>
    </source>
</evidence>
<dbReference type="GO" id="GO:0000400">
    <property type="term" value="F:four-way junction DNA binding"/>
    <property type="evidence" value="ECO:0007669"/>
    <property type="project" value="UniProtKB-UniRule"/>
</dbReference>
<proteinExistence type="inferred from homology"/>
<name>A0A7C0XBJ0_UNCW3</name>
<dbReference type="Gene3D" id="1.10.8.10">
    <property type="entry name" value="DNA helicase RuvA subunit, C-terminal domain"/>
    <property type="match status" value="1"/>
</dbReference>
<dbReference type="InterPro" id="IPR036267">
    <property type="entry name" value="RuvA_C_sf"/>
</dbReference>
<dbReference type="Proteomes" id="UP000885931">
    <property type="component" value="Unassembled WGS sequence"/>
</dbReference>
<dbReference type="GO" id="GO:0009379">
    <property type="term" value="C:Holliday junction helicase complex"/>
    <property type="evidence" value="ECO:0007669"/>
    <property type="project" value="InterPro"/>
</dbReference>
<keyword evidence="8" id="KW-0378">Hydrolase</keyword>
<keyword evidence="4 6" id="KW-0233">DNA recombination</keyword>
<dbReference type="Pfam" id="PF01330">
    <property type="entry name" value="RuvA_N"/>
    <property type="match status" value="1"/>
</dbReference>
<evidence type="ECO:0000256" key="4">
    <source>
        <dbReference type="ARBA" id="ARBA00023172"/>
    </source>
</evidence>
<evidence type="ECO:0000256" key="5">
    <source>
        <dbReference type="ARBA" id="ARBA00023204"/>
    </source>
</evidence>
<dbReference type="SUPFAM" id="SSF47781">
    <property type="entry name" value="RuvA domain 2-like"/>
    <property type="match status" value="1"/>
</dbReference>
<comment type="caution">
    <text evidence="6">Lacks conserved residue(s) required for the propagation of feature annotation.</text>
</comment>
<comment type="caution">
    <text evidence="8">The sequence shown here is derived from an EMBL/GenBank/DDBJ whole genome shotgun (WGS) entry which is preliminary data.</text>
</comment>
<keyword evidence="3 6" id="KW-0238">DNA-binding</keyword>
<reference evidence="8" key="1">
    <citation type="journal article" date="2020" name="mSystems">
        <title>Genome- and Community-Level Interaction Insights into Carbon Utilization and Element Cycling Functions of Hydrothermarchaeota in Hydrothermal Sediment.</title>
        <authorList>
            <person name="Zhou Z."/>
            <person name="Liu Y."/>
            <person name="Xu W."/>
            <person name="Pan J."/>
            <person name="Luo Z.H."/>
            <person name="Li M."/>
        </authorList>
    </citation>
    <scope>NUCLEOTIDE SEQUENCE [LARGE SCALE GENOMIC DNA]</scope>
    <source>
        <strain evidence="8">HyVt-237</strain>
    </source>
</reference>
<gene>
    <name evidence="6 8" type="primary">ruvA</name>
    <name evidence="8" type="ORF">ENG67_06140</name>
</gene>
<dbReference type="GO" id="GO:0009378">
    <property type="term" value="F:four-way junction helicase activity"/>
    <property type="evidence" value="ECO:0007669"/>
    <property type="project" value="InterPro"/>
</dbReference>
<dbReference type="GO" id="GO:0048476">
    <property type="term" value="C:Holliday junction resolvase complex"/>
    <property type="evidence" value="ECO:0007669"/>
    <property type="project" value="UniProtKB-UniRule"/>
</dbReference>
<dbReference type="SUPFAM" id="SSF46929">
    <property type="entry name" value="DNA helicase RuvA subunit, C-terminal domain"/>
    <property type="match status" value="1"/>
</dbReference>